<evidence type="ECO:0000256" key="4">
    <source>
        <dbReference type="ARBA" id="ARBA00022989"/>
    </source>
</evidence>
<keyword evidence="8" id="KW-1185">Reference proteome</keyword>
<sequence>MVAPIKGMFARRLYKDIAISLTSGTIGGYWFWYQVHIPMSAYIQREMKKRDNFYAKLEAERA</sequence>
<keyword evidence="5" id="KW-0496">Mitochondrion</keyword>
<dbReference type="RefSeq" id="XP_018275494.1">
    <property type="nucleotide sequence ID" value="XM_018425612.1"/>
</dbReference>
<dbReference type="GO" id="GO:0006123">
    <property type="term" value="P:mitochondrial electron transport, cytochrome c to oxygen"/>
    <property type="evidence" value="ECO:0007669"/>
    <property type="project" value="TreeGrafter"/>
</dbReference>
<evidence type="ECO:0000256" key="1">
    <source>
        <dbReference type="ARBA" id="ARBA00004273"/>
    </source>
</evidence>
<dbReference type="Proteomes" id="UP000053611">
    <property type="component" value="Unassembled WGS sequence"/>
</dbReference>
<evidence type="ECO:0008006" key="9">
    <source>
        <dbReference type="Google" id="ProtNLM"/>
    </source>
</evidence>
<dbReference type="GO" id="GO:0004129">
    <property type="term" value="F:cytochrome-c oxidase activity"/>
    <property type="evidence" value="ECO:0007669"/>
    <property type="project" value="TreeGrafter"/>
</dbReference>
<evidence type="ECO:0000313" key="8">
    <source>
        <dbReference type="Proteomes" id="UP000053611"/>
    </source>
</evidence>
<dbReference type="CDD" id="cd22888">
    <property type="entry name" value="CcO_VIIa_fungal"/>
    <property type="match status" value="1"/>
</dbReference>
<keyword evidence="2" id="KW-0812">Transmembrane</keyword>
<evidence type="ECO:0000313" key="7">
    <source>
        <dbReference type="EMBL" id="KLT39003.1"/>
    </source>
</evidence>
<name>A0A0J0XD82_9TREE</name>
<dbReference type="GeneID" id="28986215"/>
<accession>A0A0J0XD82</accession>
<evidence type="ECO:0000256" key="3">
    <source>
        <dbReference type="ARBA" id="ARBA00022792"/>
    </source>
</evidence>
<keyword evidence="4" id="KW-1133">Transmembrane helix</keyword>
<dbReference type="STRING" id="879819.A0A0J0XD82"/>
<dbReference type="AlphaFoldDB" id="A0A0J0XD82"/>
<gene>
    <name evidence="7" type="ORF">CC85DRAFT_305446</name>
</gene>
<dbReference type="OrthoDB" id="2317211at2759"/>
<evidence type="ECO:0000256" key="2">
    <source>
        <dbReference type="ARBA" id="ARBA00022692"/>
    </source>
</evidence>
<proteinExistence type="predicted"/>
<dbReference type="PANTHER" id="PTHR28264:SF1">
    <property type="entry name" value="CYTOCHROME C OXIDASE SUBUNIT 6C"/>
    <property type="match status" value="1"/>
</dbReference>
<comment type="subcellular location">
    <subcellularLocation>
        <location evidence="1">Mitochondrion inner membrane</location>
    </subcellularLocation>
</comment>
<dbReference type="GO" id="GO:0005743">
    <property type="term" value="C:mitochondrial inner membrane"/>
    <property type="evidence" value="ECO:0007669"/>
    <property type="project" value="UniProtKB-SubCell"/>
</dbReference>
<evidence type="ECO:0000256" key="6">
    <source>
        <dbReference type="ARBA" id="ARBA00023136"/>
    </source>
</evidence>
<evidence type="ECO:0000256" key="5">
    <source>
        <dbReference type="ARBA" id="ARBA00023128"/>
    </source>
</evidence>
<reference evidence="7 8" key="1">
    <citation type="submission" date="2015-03" db="EMBL/GenBank/DDBJ databases">
        <title>Genomics and transcriptomics of the oil-accumulating basidiomycete yeast T. oleaginosus allow insights into substrate utilization and the diverse evolutionary trajectories of mating systems in fungi.</title>
        <authorList>
            <consortium name="DOE Joint Genome Institute"/>
            <person name="Kourist R."/>
            <person name="Kracht O."/>
            <person name="Bracharz F."/>
            <person name="Lipzen A."/>
            <person name="Nolan M."/>
            <person name="Ohm R."/>
            <person name="Grigoriev I."/>
            <person name="Sun S."/>
            <person name="Heitman J."/>
            <person name="Bruck T."/>
            <person name="Nowrousian M."/>
        </authorList>
    </citation>
    <scope>NUCLEOTIDE SEQUENCE [LARGE SCALE GENOMIC DNA]</scope>
    <source>
        <strain evidence="7 8">IBC0246</strain>
    </source>
</reference>
<keyword evidence="3" id="KW-0999">Mitochondrion inner membrane</keyword>
<keyword evidence="6" id="KW-0472">Membrane</keyword>
<organism evidence="7 8">
    <name type="scientific">Cutaneotrichosporon oleaginosum</name>
    <dbReference type="NCBI Taxonomy" id="879819"/>
    <lineage>
        <taxon>Eukaryota</taxon>
        <taxon>Fungi</taxon>
        <taxon>Dikarya</taxon>
        <taxon>Basidiomycota</taxon>
        <taxon>Agaricomycotina</taxon>
        <taxon>Tremellomycetes</taxon>
        <taxon>Trichosporonales</taxon>
        <taxon>Trichosporonaceae</taxon>
        <taxon>Cutaneotrichosporon</taxon>
    </lineage>
</organism>
<dbReference type="PANTHER" id="PTHR28264">
    <property type="entry name" value="CYTOCHROME C OXIDASE SUBUNIT 7A"/>
    <property type="match status" value="1"/>
</dbReference>
<protein>
    <recommendedName>
        <fullName evidence="9">Cytochrome c oxidase polypeptide VIIA</fullName>
    </recommendedName>
</protein>
<dbReference type="EMBL" id="KQ087274">
    <property type="protein sequence ID" value="KLT39003.1"/>
    <property type="molecule type" value="Genomic_DNA"/>
</dbReference>